<dbReference type="Gene3D" id="2.40.50.100">
    <property type="match status" value="2"/>
</dbReference>
<evidence type="ECO:0000259" key="4">
    <source>
        <dbReference type="PROSITE" id="PS50968"/>
    </source>
</evidence>
<dbReference type="EC" id="2.3.1.12" evidence="5"/>
<feature type="region of interest" description="Disordered" evidence="3">
    <location>
        <begin position="374"/>
        <end position="393"/>
    </location>
</feature>
<name>A0A1Y5U480_9RHOB</name>
<dbReference type="InterPro" id="IPR011053">
    <property type="entry name" value="Single_hybrid_motif"/>
</dbReference>
<feature type="domain" description="Lipoyl-binding" evidence="4">
    <location>
        <begin position="117"/>
        <end position="192"/>
    </location>
</feature>
<evidence type="ECO:0000256" key="1">
    <source>
        <dbReference type="ARBA" id="ARBA00001938"/>
    </source>
</evidence>
<evidence type="ECO:0000256" key="3">
    <source>
        <dbReference type="SAM" id="MobiDB-lite"/>
    </source>
</evidence>
<dbReference type="InterPro" id="IPR045257">
    <property type="entry name" value="E2/Pdx1"/>
</dbReference>
<keyword evidence="5" id="KW-0012">Acyltransferase</keyword>
<evidence type="ECO:0000313" key="5">
    <source>
        <dbReference type="EMBL" id="SLN77904.1"/>
    </source>
</evidence>
<dbReference type="PANTHER" id="PTHR23151:SF90">
    <property type="entry name" value="DIHYDROLIPOYLLYSINE-RESIDUE ACETYLTRANSFERASE COMPONENT OF PYRUVATE DEHYDROGENASE COMPLEX, MITOCHONDRIAL-RELATED"/>
    <property type="match status" value="1"/>
</dbReference>
<keyword evidence="5" id="KW-0670">Pyruvate</keyword>
<dbReference type="GO" id="GO:0004742">
    <property type="term" value="F:dihydrolipoyllysine-residue acetyltransferase activity"/>
    <property type="evidence" value="ECO:0007669"/>
    <property type="project" value="UniProtKB-EC"/>
</dbReference>
<dbReference type="GO" id="GO:0045254">
    <property type="term" value="C:pyruvate dehydrogenase complex"/>
    <property type="evidence" value="ECO:0007669"/>
    <property type="project" value="InterPro"/>
</dbReference>
<keyword evidence="6" id="KW-1185">Reference proteome</keyword>
<feature type="domain" description="Lipoyl-binding" evidence="4">
    <location>
        <begin position="2"/>
        <end position="77"/>
    </location>
</feature>
<dbReference type="PANTHER" id="PTHR23151">
    <property type="entry name" value="DIHYDROLIPOAMIDE ACETYL/SUCCINYL-TRANSFERASE-RELATED"/>
    <property type="match status" value="1"/>
</dbReference>
<dbReference type="PROSITE" id="PS00189">
    <property type="entry name" value="LIPOYL"/>
    <property type="match status" value="2"/>
</dbReference>
<dbReference type="GO" id="GO:0006086">
    <property type="term" value="P:pyruvate decarboxylation to acetyl-CoA"/>
    <property type="evidence" value="ECO:0007669"/>
    <property type="project" value="InterPro"/>
</dbReference>
<reference evidence="5 6" key="1">
    <citation type="submission" date="2017-03" db="EMBL/GenBank/DDBJ databases">
        <authorList>
            <person name="Afonso C.L."/>
            <person name="Miller P.J."/>
            <person name="Scott M.A."/>
            <person name="Spackman E."/>
            <person name="Goraichik I."/>
            <person name="Dimitrov K.M."/>
            <person name="Suarez D.L."/>
            <person name="Swayne D.E."/>
        </authorList>
    </citation>
    <scope>NUCLEOTIDE SEQUENCE [LARGE SCALE GENOMIC DNA]</scope>
    <source>
        <strain evidence="5 6">CECT 7023</strain>
    </source>
</reference>
<dbReference type="Pfam" id="PF00364">
    <property type="entry name" value="Biotin_lipoyl"/>
    <property type="match status" value="2"/>
</dbReference>
<accession>A0A1Y5U480</accession>
<dbReference type="SUPFAM" id="SSF51230">
    <property type="entry name" value="Single hybrid motif"/>
    <property type="match status" value="2"/>
</dbReference>
<keyword evidence="5" id="KW-0808">Transferase</keyword>
<dbReference type="CDD" id="cd06849">
    <property type="entry name" value="lipoyl_domain"/>
    <property type="match status" value="2"/>
</dbReference>
<organism evidence="5 6">
    <name type="scientific">Roseisalinus antarcticus</name>
    <dbReference type="NCBI Taxonomy" id="254357"/>
    <lineage>
        <taxon>Bacteria</taxon>
        <taxon>Pseudomonadati</taxon>
        <taxon>Pseudomonadota</taxon>
        <taxon>Alphaproteobacteria</taxon>
        <taxon>Rhodobacterales</taxon>
        <taxon>Roseobacteraceae</taxon>
        <taxon>Roseisalinus</taxon>
    </lineage>
</organism>
<feature type="compositionally biased region" description="Low complexity" evidence="3">
    <location>
        <begin position="204"/>
        <end position="235"/>
    </location>
</feature>
<evidence type="ECO:0000313" key="6">
    <source>
        <dbReference type="Proteomes" id="UP000193900"/>
    </source>
</evidence>
<dbReference type="InterPro" id="IPR003016">
    <property type="entry name" value="2-oxoA_DH_lipoyl-BS"/>
</dbReference>
<feature type="region of interest" description="Disordered" evidence="3">
    <location>
        <begin position="196"/>
        <end position="253"/>
    </location>
</feature>
<comment type="cofactor">
    <cofactor evidence="1">
        <name>(R)-lipoate</name>
        <dbReference type="ChEBI" id="CHEBI:83088"/>
    </cofactor>
</comment>
<dbReference type="InterPro" id="IPR000089">
    <property type="entry name" value="Biotin_lipoyl"/>
</dbReference>
<feature type="region of interest" description="Disordered" evidence="3">
    <location>
        <begin position="80"/>
        <end position="112"/>
    </location>
</feature>
<protein>
    <submittedName>
        <fullName evidence="5">Dihydrolipoyllysine-residue acetyltransferase component of pyruvate dehydrogenase complex</fullName>
        <ecNumber evidence="5">2.3.1.12</ecNumber>
    </submittedName>
</protein>
<sequence length="463" mass="46798">MPRDVIMPALGMAQDTGVLVAWLKQPGDPVAEGDALFEVETDKATMEVEAQAAGFLTDVSAEAGADVPVGQVIARISETAEGSGTAPAKGKGKADNAPAGTGAEDAPASDTPALPEGREVIMPALGMAQDTGLLVAWAKAPGDAVGADDLLFEVETDKSTMEVTAGHDGYVAALLAEAGEDVPVGQPVAIISADKPEAPVSRSAKAAPAKAAPAPASDTESAKAPAPQPAASGKADTSRQVEGPRPPVEAGGRILASPKLRRLALEQGLDLQRLVAAGYPQPFHVRDLDTLKALPADAPAAGAAAGVPAAQARRLTAHVAAPGFEAFARWAADEAGLGDADALLAGLAAASLRDAGDDAALIVGIERFGAERHYTDPDRPTLGRAGAEDPDGAPALRLRDLRGSLLGTVEMGAEDAPVLTLIAEGDALRLTLECAADQLGAPRAASLLAAFAGRMAQPLRHLL</sequence>
<gene>
    <name evidence="5" type="primary">dlaT</name>
    <name evidence="5" type="ORF">ROA7023_04561</name>
</gene>
<dbReference type="PROSITE" id="PS50968">
    <property type="entry name" value="BIOTINYL_LIPOYL"/>
    <property type="match status" value="2"/>
</dbReference>
<dbReference type="EMBL" id="FWFZ01000068">
    <property type="protein sequence ID" value="SLN77904.1"/>
    <property type="molecule type" value="Genomic_DNA"/>
</dbReference>
<dbReference type="Proteomes" id="UP000193900">
    <property type="component" value="Unassembled WGS sequence"/>
</dbReference>
<proteinExistence type="predicted"/>
<dbReference type="OrthoDB" id="9804723at2"/>
<evidence type="ECO:0000256" key="2">
    <source>
        <dbReference type="ARBA" id="ARBA00022823"/>
    </source>
</evidence>
<dbReference type="RefSeq" id="WP_085881223.1">
    <property type="nucleotide sequence ID" value="NZ_FWFZ01000068.1"/>
</dbReference>
<keyword evidence="2" id="KW-0450">Lipoyl</keyword>
<dbReference type="AlphaFoldDB" id="A0A1Y5U480"/>